<sequence length="100" mass="11039">MDHRPWQASWVSTRRGLPRYRITDPAAAHPEATQAGGESCLKCSIGDSAPAEQAEQQAWVGKQGFCHEPLGPVPGLQPQKVPCLRLLLLLHLEGLIQWSY</sequence>
<dbReference type="AlphaFoldDB" id="A0AA40IA98"/>
<evidence type="ECO:0000313" key="2">
    <source>
        <dbReference type="Proteomes" id="UP001177744"/>
    </source>
</evidence>
<organism evidence="1 2">
    <name type="scientific">Cnephaeus nilssonii</name>
    <name type="common">Northern bat</name>
    <name type="synonym">Eptesicus nilssonii</name>
    <dbReference type="NCBI Taxonomy" id="3371016"/>
    <lineage>
        <taxon>Eukaryota</taxon>
        <taxon>Metazoa</taxon>
        <taxon>Chordata</taxon>
        <taxon>Craniata</taxon>
        <taxon>Vertebrata</taxon>
        <taxon>Euteleostomi</taxon>
        <taxon>Mammalia</taxon>
        <taxon>Eutheria</taxon>
        <taxon>Laurasiatheria</taxon>
        <taxon>Chiroptera</taxon>
        <taxon>Yangochiroptera</taxon>
        <taxon>Vespertilionidae</taxon>
        <taxon>Cnephaeus</taxon>
    </lineage>
</organism>
<keyword evidence="2" id="KW-1185">Reference proteome</keyword>
<dbReference type="Proteomes" id="UP001177744">
    <property type="component" value="Unassembled WGS sequence"/>
</dbReference>
<accession>A0AA40IA98</accession>
<reference evidence="1" key="1">
    <citation type="submission" date="2023-06" db="EMBL/GenBank/DDBJ databases">
        <title>Reference genome for the Northern bat (Eptesicus nilssonii), a most northern bat species.</title>
        <authorList>
            <person name="Laine V.N."/>
            <person name="Pulliainen A.T."/>
            <person name="Lilley T.M."/>
        </authorList>
    </citation>
    <scope>NUCLEOTIDE SEQUENCE</scope>
    <source>
        <strain evidence="1">BLF_Eptnil</strain>
        <tissue evidence="1">Kidney</tissue>
    </source>
</reference>
<gene>
    <name evidence="1" type="ORF">QTO34_008210</name>
</gene>
<name>A0AA40IA98_CNENI</name>
<evidence type="ECO:0000313" key="1">
    <source>
        <dbReference type="EMBL" id="KAK1345746.1"/>
    </source>
</evidence>
<protein>
    <submittedName>
        <fullName evidence="1">Uncharacterized protein</fullName>
    </submittedName>
</protein>
<proteinExistence type="predicted"/>
<comment type="caution">
    <text evidence="1">The sequence shown here is derived from an EMBL/GenBank/DDBJ whole genome shotgun (WGS) entry which is preliminary data.</text>
</comment>
<dbReference type="EMBL" id="JAULJE010000002">
    <property type="protein sequence ID" value="KAK1345746.1"/>
    <property type="molecule type" value="Genomic_DNA"/>
</dbReference>